<sequence length="216" mass="25361">MPLTNSKQEGAKKNYSPNVKAKLYSHLLLNDDDKITLTSLLDNKAPGVIKIQWDLSNKNNIRECNQFLYKHRLDLDFDDMKYKYKIYNQNSKDTIITFSPLVAMTDTDVKKWKSLLIKNEINKQLGRDGDSNIILQWQTLKAYLKSLLKKVWSMNGDEEIVYNYIKEKKLIRKSYEKHSRKLKKCFKTANILGIPLKKLPTTNNHLERMNAYLKNS</sequence>
<proteinExistence type="predicted"/>
<organism evidence="1 2">
    <name type="scientific">Cetraspora pellucida</name>
    <dbReference type="NCBI Taxonomy" id="1433469"/>
    <lineage>
        <taxon>Eukaryota</taxon>
        <taxon>Fungi</taxon>
        <taxon>Fungi incertae sedis</taxon>
        <taxon>Mucoromycota</taxon>
        <taxon>Glomeromycotina</taxon>
        <taxon>Glomeromycetes</taxon>
        <taxon>Diversisporales</taxon>
        <taxon>Gigasporaceae</taxon>
        <taxon>Cetraspora</taxon>
    </lineage>
</organism>
<evidence type="ECO:0000313" key="2">
    <source>
        <dbReference type="Proteomes" id="UP000789759"/>
    </source>
</evidence>
<keyword evidence="2" id="KW-1185">Reference proteome</keyword>
<dbReference type="EMBL" id="CAJVQA010008590">
    <property type="protein sequence ID" value="CAG8674183.1"/>
    <property type="molecule type" value="Genomic_DNA"/>
</dbReference>
<name>A0A9N9HGP6_9GLOM</name>
<comment type="caution">
    <text evidence="1">The sequence shown here is derived from an EMBL/GenBank/DDBJ whole genome shotgun (WGS) entry which is preliminary data.</text>
</comment>
<protein>
    <submittedName>
        <fullName evidence="1">20652_t:CDS:1</fullName>
    </submittedName>
</protein>
<dbReference type="AlphaFoldDB" id="A0A9N9HGP6"/>
<dbReference type="OrthoDB" id="2448523at2759"/>
<reference evidence="1" key="1">
    <citation type="submission" date="2021-06" db="EMBL/GenBank/DDBJ databases">
        <authorList>
            <person name="Kallberg Y."/>
            <person name="Tangrot J."/>
            <person name="Rosling A."/>
        </authorList>
    </citation>
    <scope>NUCLEOTIDE SEQUENCE</scope>
    <source>
        <strain evidence="1">FL966</strain>
    </source>
</reference>
<evidence type="ECO:0000313" key="1">
    <source>
        <dbReference type="EMBL" id="CAG8674183.1"/>
    </source>
</evidence>
<dbReference type="Proteomes" id="UP000789759">
    <property type="component" value="Unassembled WGS sequence"/>
</dbReference>
<accession>A0A9N9HGP6</accession>
<gene>
    <name evidence="1" type="ORF">CPELLU_LOCUS10433</name>
</gene>